<name>A0ABT1W732_9PROT</name>
<dbReference type="RefSeq" id="WP_422864024.1">
    <property type="nucleotide sequence ID" value="NZ_JAMSKV010000006.1"/>
</dbReference>
<dbReference type="Pfam" id="PF13469">
    <property type="entry name" value="Sulfotransfer_3"/>
    <property type="match status" value="1"/>
</dbReference>
<dbReference type="PANTHER" id="PTHR12788">
    <property type="entry name" value="PROTEIN-TYROSINE SULFOTRANSFERASE 2"/>
    <property type="match status" value="1"/>
</dbReference>
<evidence type="ECO:0000313" key="2">
    <source>
        <dbReference type="EMBL" id="MCQ8278543.1"/>
    </source>
</evidence>
<keyword evidence="1" id="KW-0808">Transferase</keyword>
<dbReference type="InterPro" id="IPR027417">
    <property type="entry name" value="P-loop_NTPase"/>
</dbReference>
<dbReference type="Gene3D" id="3.40.50.300">
    <property type="entry name" value="P-loop containing nucleotide triphosphate hydrolases"/>
    <property type="match status" value="1"/>
</dbReference>
<reference evidence="2 3" key="1">
    <citation type="submission" date="2022-06" db="EMBL/GenBank/DDBJ databases">
        <title>Endosaccharibacter gen. nov., sp. nov., endophytic bacteria isolated from sugarcane.</title>
        <authorList>
            <person name="Pitiwittayakul N."/>
            <person name="Yukphan P."/>
            <person name="Charoenyingcharoen P."/>
            <person name="Tanasupawat S."/>
        </authorList>
    </citation>
    <scope>NUCLEOTIDE SEQUENCE [LARGE SCALE GENOMIC DNA]</scope>
    <source>
        <strain evidence="2 3">KSS8</strain>
    </source>
</reference>
<dbReference type="PANTHER" id="PTHR12788:SF10">
    <property type="entry name" value="PROTEIN-TYROSINE SULFOTRANSFERASE"/>
    <property type="match status" value="1"/>
</dbReference>
<protein>
    <submittedName>
        <fullName evidence="2">Sulfotransferase</fullName>
    </submittedName>
</protein>
<proteinExistence type="predicted"/>
<gene>
    <name evidence="2" type="ORF">NFI95_08775</name>
</gene>
<dbReference type="Proteomes" id="UP001524587">
    <property type="component" value="Unassembled WGS sequence"/>
</dbReference>
<accession>A0ABT1W732</accession>
<comment type="caution">
    <text evidence="2">The sequence shown here is derived from an EMBL/GenBank/DDBJ whole genome shotgun (WGS) entry which is preliminary data.</text>
</comment>
<organism evidence="2 3">
    <name type="scientific">Endosaccharibacter trunci</name>
    <dbReference type="NCBI Taxonomy" id="2812733"/>
    <lineage>
        <taxon>Bacteria</taxon>
        <taxon>Pseudomonadati</taxon>
        <taxon>Pseudomonadota</taxon>
        <taxon>Alphaproteobacteria</taxon>
        <taxon>Acetobacterales</taxon>
        <taxon>Acetobacteraceae</taxon>
        <taxon>Endosaccharibacter</taxon>
    </lineage>
</organism>
<dbReference type="InterPro" id="IPR026634">
    <property type="entry name" value="TPST-like"/>
</dbReference>
<evidence type="ECO:0000256" key="1">
    <source>
        <dbReference type="ARBA" id="ARBA00022679"/>
    </source>
</evidence>
<dbReference type="SUPFAM" id="SSF52540">
    <property type="entry name" value="P-loop containing nucleoside triphosphate hydrolases"/>
    <property type="match status" value="1"/>
</dbReference>
<evidence type="ECO:0000313" key="3">
    <source>
        <dbReference type="Proteomes" id="UP001524587"/>
    </source>
</evidence>
<dbReference type="EMBL" id="JAMSKV010000006">
    <property type="protein sequence ID" value="MCQ8278543.1"/>
    <property type="molecule type" value="Genomic_DNA"/>
</dbReference>
<sequence>MQSGVTDKLAAMTDTSTPPSWRAHMAILHELDRKQLFFVDGQPRSGTTWLQQLLNAHPEISCQGEAQFRDHLAVPIDTAMRQRHAALHERNTSIFAHTGGYPLPVADDTQFLLGTAMLQAFARQVAGRAVKAVGEKTPGNLFFFPQLSSLFPEAKLISIARDPRDVISSAWHRFQKRPGSTEADLASFVHRVLPMADRWTRAMLDAPALHGDRFVLITFEALLRDPVSVLCGLFRFLGVSGDEALAEAALAAADFRSQTGRAPGEALDGAFHRRGIAGDWRDTLPPALNELVLDRLGWSFPRFGWRP</sequence>
<keyword evidence="3" id="KW-1185">Reference proteome</keyword>